<dbReference type="PANTHER" id="PTHR43031">
    <property type="entry name" value="FAD-DEPENDENT OXIDOREDUCTASE"/>
    <property type="match status" value="1"/>
</dbReference>
<sequence>MTRKLLIPLIILGFLLVGAAALFAYAQRPMVGAMEEQISLAGRVIVRGEDSVEVPALAQRIVADRRDYVLVDLRSAAAFRDEHIPGATNIALTDILQPERAREIARGRTLILYSEHTAEAAQAAILLRVAGVDAMALRGGFEGWLRYTGDPDSDPGDVRPVLSRAERQALACLFHGDYMPSAGIPIEAVRTAYTPPLAPVAPPAVEEPVVTAHAEVPEPADPLGLGQHLGVGILPPEPERHPDPLGLGLHLGVGLVSLPEPHPDPLGLGLALGLGVGLEDLQPEPEAPAAAAPAPAPAAPPPRRALRIGEGC</sequence>
<feature type="domain" description="Rhodanese" evidence="2">
    <location>
        <begin position="64"/>
        <end position="153"/>
    </location>
</feature>
<dbReference type="SMART" id="SM00450">
    <property type="entry name" value="RHOD"/>
    <property type="match status" value="1"/>
</dbReference>
<feature type="compositionally biased region" description="Pro residues" evidence="1">
    <location>
        <begin position="294"/>
        <end position="303"/>
    </location>
</feature>
<name>W0DSC1_9GAMM</name>
<dbReference type="PANTHER" id="PTHR43031:SF1">
    <property type="entry name" value="PYRIDINE NUCLEOTIDE-DISULPHIDE OXIDOREDUCTASE"/>
    <property type="match status" value="1"/>
</dbReference>
<dbReference type="InterPro" id="IPR036873">
    <property type="entry name" value="Rhodanese-like_dom_sf"/>
</dbReference>
<reference evidence="3 4" key="1">
    <citation type="submission" date="2013-12" db="EMBL/GenBank/DDBJ databases">
        <authorList>
            <consortium name="DOE Joint Genome Institute"/>
            <person name="Muyzer G."/>
            <person name="Huntemann M."/>
            <person name="Han J."/>
            <person name="Chen A."/>
            <person name="Kyrpides N."/>
            <person name="Mavromatis K."/>
            <person name="Markowitz V."/>
            <person name="Palaniappan K."/>
            <person name="Ivanova N."/>
            <person name="Schaumberg A."/>
            <person name="Pati A."/>
            <person name="Liolios K."/>
            <person name="Nordberg H.P."/>
            <person name="Cantor M.N."/>
            <person name="Hua S.X."/>
            <person name="Woyke T."/>
        </authorList>
    </citation>
    <scope>NUCLEOTIDE SEQUENCE [LARGE SCALE GENOMIC DNA]</scope>
    <source>
        <strain evidence="3 4">ARh 1</strain>
    </source>
</reference>
<dbReference type="CDD" id="cd00158">
    <property type="entry name" value="RHOD"/>
    <property type="match status" value="1"/>
</dbReference>
<dbReference type="STRING" id="713585.THITH_03020"/>
<evidence type="ECO:0000313" key="4">
    <source>
        <dbReference type="Proteomes" id="UP000005289"/>
    </source>
</evidence>
<organism evidence="3 4">
    <name type="scientific">Thioalkalivibrio paradoxus ARh 1</name>
    <dbReference type="NCBI Taxonomy" id="713585"/>
    <lineage>
        <taxon>Bacteria</taxon>
        <taxon>Pseudomonadati</taxon>
        <taxon>Pseudomonadota</taxon>
        <taxon>Gammaproteobacteria</taxon>
        <taxon>Chromatiales</taxon>
        <taxon>Ectothiorhodospiraceae</taxon>
        <taxon>Thioalkalivibrio</taxon>
    </lineage>
</organism>
<dbReference type="KEGG" id="tti:THITH_03020"/>
<keyword evidence="4" id="KW-1185">Reference proteome</keyword>
<dbReference type="Proteomes" id="UP000005289">
    <property type="component" value="Chromosome"/>
</dbReference>
<dbReference type="InterPro" id="IPR001763">
    <property type="entry name" value="Rhodanese-like_dom"/>
</dbReference>
<gene>
    <name evidence="3" type="ORF">THITH_03020</name>
</gene>
<evidence type="ECO:0000313" key="3">
    <source>
        <dbReference type="EMBL" id="AHE99883.1"/>
    </source>
</evidence>
<accession>W0DSC1</accession>
<dbReference type="Pfam" id="PF00581">
    <property type="entry name" value="Rhodanese"/>
    <property type="match status" value="1"/>
</dbReference>
<dbReference type="InterPro" id="IPR050229">
    <property type="entry name" value="GlpE_sulfurtransferase"/>
</dbReference>
<protein>
    <recommendedName>
        <fullName evidence="2">Rhodanese domain-containing protein</fullName>
    </recommendedName>
</protein>
<dbReference type="AlphaFoldDB" id="W0DSC1"/>
<dbReference type="SUPFAM" id="SSF52821">
    <property type="entry name" value="Rhodanese/Cell cycle control phosphatase"/>
    <property type="match status" value="1"/>
</dbReference>
<proteinExistence type="predicted"/>
<evidence type="ECO:0000259" key="2">
    <source>
        <dbReference type="PROSITE" id="PS50206"/>
    </source>
</evidence>
<dbReference type="Gene3D" id="3.40.250.10">
    <property type="entry name" value="Rhodanese-like domain"/>
    <property type="match status" value="1"/>
</dbReference>
<dbReference type="PROSITE" id="PS50206">
    <property type="entry name" value="RHODANESE_3"/>
    <property type="match status" value="1"/>
</dbReference>
<evidence type="ECO:0000256" key="1">
    <source>
        <dbReference type="SAM" id="MobiDB-lite"/>
    </source>
</evidence>
<feature type="region of interest" description="Disordered" evidence="1">
    <location>
        <begin position="284"/>
        <end position="312"/>
    </location>
</feature>
<dbReference type="EMBL" id="CP007029">
    <property type="protein sequence ID" value="AHE99883.1"/>
    <property type="molecule type" value="Genomic_DNA"/>
</dbReference>
<dbReference type="OrthoDB" id="9814704at2"/>
<dbReference type="HOGENOM" id="CLU_891207_0_0_6"/>
<dbReference type="RefSeq" id="WP_006745993.1">
    <property type="nucleotide sequence ID" value="NZ_CP007029.1"/>
</dbReference>